<comment type="caution">
    <text evidence="3">Lacks conserved residue(s) required for the propagation of feature annotation.</text>
</comment>
<organism evidence="6 7">
    <name type="scientific">Chelonoidis abingdonii</name>
    <name type="common">Abingdon island giant tortoise</name>
    <name type="synonym">Testudo abingdonii</name>
    <dbReference type="NCBI Taxonomy" id="106734"/>
    <lineage>
        <taxon>Eukaryota</taxon>
        <taxon>Metazoa</taxon>
        <taxon>Chordata</taxon>
        <taxon>Craniata</taxon>
        <taxon>Vertebrata</taxon>
        <taxon>Euteleostomi</taxon>
        <taxon>Archelosauria</taxon>
        <taxon>Testudinata</taxon>
        <taxon>Testudines</taxon>
        <taxon>Cryptodira</taxon>
        <taxon>Durocryptodira</taxon>
        <taxon>Testudinoidea</taxon>
        <taxon>Testudinidae</taxon>
        <taxon>Chelonoidis</taxon>
    </lineage>
</organism>
<evidence type="ECO:0000256" key="1">
    <source>
        <dbReference type="ARBA" id="ARBA00022536"/>
    </source>
</evidence>
<evidence type="ECO:0000256" key="3">
    <source>
        <dbReference type="PROSITE-ProRule" id="PRU00076"/>
    </source>
</evidence>
<reference evidence="6" key="2">
    <citation type="submission" date="2025-09" db="UniProtKB">
        <authorList>
            <consortium name="Ensembl"/>
        </authorList>
    </citation>
    <scope>IDENTIFICATION</scope>
</reference>
<feature type="disulfide bond" evidence="3">
    <location>
        <begin position="35"/>
        <end position="44"/>
    </location>
</feature>
<keyword evidence="4" id="KW-0812">Transmembrane</keyword>
<proteinExistence type="predicted"/>
<feature type="domain" description="EGF-like" evidence="5">
    <location>
        <begin position="11"/>
        <end position="45"/>
    </location>
</feature>
<evidence type="ECO:0000313" key="6">
    <source>
        <dbReference type="Ensembl" id="ENSCABP00000019027.1"/>
    </source>
</evidence>
<dbReference type="GO" id="GO:0007339">
    <property type="term" value="P:binding of sperm to zona pellucida"/>
    <property type="evidence" value="ECO:0007669"/>
    <property type="project" value="TreeGrafter"/>
</dbReference>
<dbReference type="GO" id="GO:0005886">
    <property type="term" value="C:plasma membrane"/>
    <property type="evidence" value="ECO:0007669"/>
    <property type="project" value="TreeGrafter"/>
</dbReference>
<keyword evidence="4" id="KW-1133">Transmembrane helix</keyword>
<evidence type="ECO:0000313" key="7">
    <source>
        <dbReference type="Proteomes" id="UP000694404"/>
    </source>
</evidence>
<reference evidence="6" key="1">
    <citation type="submission" date="2025-08" db="UniProtKB">
        <authorList>
            <consortium name="Ensembl"/>
        </authorList>
    </citation>
    <scope>IDENTIFICATION</scope>
</reference>
<name>A0A8C0H6Q1_CHEAB</name>
<keyword evidence="4" id="KW-0472">Membrane</keyword>
<feature type="transmembrane region" description="Helical" evidence="4">
    <location>
        <begin position="76"/>
        <end position="96"/>
    </location>
</feature>
<dbReference type="GO" id="GO:0007155">
    <property type="term" value="P:cell adhesion"/>
    <property type="evidence" value="ECO:0007669"/>
    <property type="project" value="TreeGrafter"/>
</dbReference>
<evidence type="ECO:0000256" key="2">
    <source>
        <dbReference type="ARBA" id="ARBA00023157"/>
    </source>
</evidence>
<dbReference type="PANTHER" id="PTHR11905:SF158">
    <property type="entry name" value="DISINTEGRIN AND METALLOPROTEINASE DOMAIN-CONTAINING PROTEIN 18"/>
    <property type="match status" value="1"/>
</dbReference>
<protein>
    <recommendedName>
        <fullName evidence="5">EGF-like domain-containing protein</fullName>
    </recommendedName>
</protein>
<dbReference type="AlphaFoldDB" id="A0A8C0H6Q1"/>
<dbReference type="GeneTree" id="ENSGT00940000156239"/>
<dbReference type="Ensembl" id="ENSCABT00000020842.1">
    <property type="protein sequence ID" value="ENSCABP00000019027.1"/>
    <property type="gene ID" value="ENSCABG00000014053.1"/>
</dbReference>
<dbReference type="Proteomes" id="UP000694404">
    <property type="component" value="Unplaced"/>
</dbReference>
<keyword evidence="7" id="KW-1185">Reference proteome</keyword>
<sequence length="133" mass="14922">MNQKCVDAAVLKYKCDVKKKCNDHGVCNNRGNCHCRSGWLPPDCKISSKGYGGSIDSTFRSDAIIDRLHRNTLKNWLLLSFCLFLPVLVCSIIMIIKRNELNRSARSGAGRRDVLALSLLSSQDGINHNFIRL</sequence>
<dbReference type="InterPro" id="IPR013111">
    <property type="entry name" value="EGF_extracell"/>
</dbReference>
<evidence type="ECO:0000259" key="5">
    <source>
        <dbReference type="PROSITE" id="PS50026"/>
    </source>
</evidence>
<keyword evidence="2 3" id="KW-1015">Disulfide bond</keyword>
<evidence type="ECO:0000256" key="4">
    <source>
        <dbReference type="SAM" id="Phobius"/>
    </source>
</evidence>
<dbReference type="GO" id="GO:0008584">
    <property type="term" value="P:male gonad development"/>
    <property type="evidence" value="ECO:0007669"/>
    <property type="project" value="TreeGrafter"/>
</dbReference>
<dbReference type="PROSITE" id="PS50026">
    <property type="entry name" value="EGF_3"/>
    <property type="match status" value="1"/>
</dbReference>
<dbReference type="Pfam" id="PF07974">
    <property type="entry name" value="EGF_2"/>
    <property type="match status" value="1"/>
</dbReference>
<dbReference type="InterPro" id="IPR000742">
    <property type="entry name" value="EGF"/>
</dbReference>
<accession>A0A8C0H6Q1</accession>
<keyword evidence="1 3" id="KW-0245">EGF-like domain</keyword>
<dbReference type="PANTHER" id="PTHR11905">
    <property type="entry name" value="ADAM A DISINTEGRIN AND METALLOPROTEASE DOMAIN"/>
    <property type="match status" value="1"/>
</dbReference>
<dbReference type="PROSITE" id="PS01186">
    <property type="entry name" value="EGF_2"/>
    <property type="match status" value="1"/>
</dbReference>